<dbReference type="CDD" id="cd01948">
    <property type="entry name" value="EAL"/>
    <property type="match status" value="1"/>
</dbReference>
<sequence>MNAELSVRDQTCLIESELEVLGLDDALTGLPNPFYLRDRARNALEIQGASVSLLFLGLDHFKVISRSFEDDTGDRLLMRAAQQIKALIRSEDVVARWGGDEFLILCEKTDERGARTVAERIVHAFQQPLDVNEDNGDVLRITVSVGIAIATSGQDDKRPVDVLGEADTALQLARDRGGNQVALYESSIDHTASRRLDVEQALRRALERDEFVLFYQPIHNIADGSLKGVEALVRWIRPEHGMVPPDEFIPVAERTGLIVPLGAWVLDEALRQLSVWTRSGSVPADFHVSVNLSPVQLSDPTLVDTIKRALAEHHLEASHLTLEMTETALIEDRSRMQKTVTALAEAGASLSIDDFGTGYSSLAYLRYLPAKELKVDRSFVAGLTTNPRDAALVAAVIGLAHEFGMICVAEGVETAEQLERLRHLGCDLAQGYFLGRPVPADELTQAWQVQRDNTSPEPR</sequence>
<dbReference type="RefSeq" id="WP_092111935.1">
    <property type="nucleotide sequence ID" value="NZ_FOCN01000019.1"/>
</dbReference>
<dbReference type="FunFam" id="3.20.20.450:FF:000001">
    <property type="entry name" value="Cyclic di-GMP phosphodiesterase yahA"/>
    <property type="match status" value="1"/>
</dbReference>
<dbReference type="NCBIfam" id="TIGR00254">
    <property type="entry name" value="GGDEF"/>
    <property type="match status" value="1"/>
</dbReference>
<dbReference type="SMART" id="SM00267">
    <property type="entry name" value="GGDEF"/>
    <property type="match status" value="1"/>
</dbReference>
<dbReference type="EMBL" id="SOFF01000028">
    <property type="protein sequence ID" value="TFB89978.1"/>
    <property type="molecule type" value="Genomic_DNA"/>
</dbReference>
<dbReference type="InterPro" id="IPR035919">
    <property type="entry name" value="EAL_sf"/>
</dbReference>
<dbReference type="STRING" id="1424661.SAMN05216281_11936"/>
<dbReference type="PANTHER" id="PTHR33121:SF79">
    <property type="entry name" value="CYCLIC DI-GMP PHOSPHODIESTERASE PDED-RELATED"/>
    <property type="match status" value="1"/>
</dbReference>
<evidence type="ECO:0000313" key="1">
    <source>
        <dbReference type="EMBL" id="TFB89978.1"/>
    </source>
</evidence>
<dbReference type="PANTHER" id="PTHR33121">
    <property type="entry name" value="CYCLIC DI-GMP PHOSPHODIESTERASE PDEF"/>
    <property type="match status" value="1"/>
</dbReference>
<dbReference type="CDD" id="cd01949">
    <property type="entry name" value="GGDEF"/>
    <property type="match status" value="1"/>
</dbReference>
<dbReference type="Pfam" id="PF00563">
    <property type="entry name" value="EAL"/>
    <property type="match status" value="1"/>
</dbReference>
<proteinExistence type="predicted"/>
<dbReference type="InterPro" id="IPR043128">
    <property type="entry name" value="Rev_trsase/Diguanyl_cyclase"/>
</dbReference>
<keyword evidence="2" id="KW-1185">Reference proteome</keyword>
<gene>
    <name evidence="1" type="ORF">E3O10_07620</name>
</gene>
<dbReference type="GO" id="GO:0071111">
    <property type="term" value="F:cyclic-guanylate-specific phosphodiesterase activity"/>
    <property type="evidence" value="ECO:0007669"/>
    <property type="project" value="InterPro"/>
</dbReference>
<dbReference type="Gene3D" id="3.20.20.450">
    <property type="entry name" value="EAL domain"/>
    <property type="match status" value="1"/>
</dbReference>
<accession>A0A1H8KH11</accession>
<protein>
    <submittedName>
        <fullName evidence="1">Phosphodiesterase</fullName>
    </submittedName>
</protein>
<dbReference type="InterPro" id="IPR000160">
    <property type="entry name" value="GGDEF_dom"/>
</dbReference>
<dbReference type="Pfam" id="PF00990">
    <property type="entry name" value="GGDEF"/>
    <property type="match status" value="1"/>
</dbReference>
<dbReference type="PROSITE" id="PS50883">
    <property type="entry name" value="EAL"/>
    <property type="match status" value="1"/>
</dbReference>
<dbReference type="SMART" id="SM00052">
    <property type="entry name" value="EAL"/>
    <property type="match status" value="1"/>
</dbReference>
<dbReference type="SUPFAM" id="SSF55073">
    <property type="entry name" value="Nucleotide cyclase"/>
    <property type="match status" value="1"/>
</dbReference>
<evidence type="ECO:0000313" key="2">
    <source>
        <dbReference type="Proteomes" id="UP000297654"/>
    </source>
</evidence>
<reference evidence="1 2" key="1">
    <citation type="submission" date="2019-03" db="EMBL/GenBank/DDBJ databases">
        <title>Genomics of glacier-inhabiting Cryobacterium strains.</title>
        <authorList>
            <person name="Liu Q."/>
            <person name="Xin Y.-H."/>
        </authorList>
    </citation>
    <scope>NUCLEOTIDE SEQUENCE [LARGE SCALE GENOMIC DNA]</scope>
    <source>
        <strain evidence="1 2">Hh15</strain>
    </source>
</reference>
<organism evidence="1 2">
    <name type="scientific">Cryobacterium luteum</name>
    <dbReference type="NCBI Taxonomy" id="1424661"/>
    <lineage>
        <taxon>Bacteria</taxon>
        <taxon>Bacillati</taxon>
        <taxon>Actinomycetota</taxon>
        <taxon>Actinomycetes</taxon>
        <taxon>Micrococcales</taxon>
        <taxon>Microbacteriaceae</taxon>
        <taxon>Cryobacterium</taxon>
    </lineage>
</organism>
<dbReference type="PROSITE" id="PS50887">
    <property type="entry name" value="GGDEF"/>
    <property type="match status" value="1"/>
</dbReference>
<dbReference type="InterPro" id="IPR001633">
    <property type="entry name" value="EAL_dom"/>
</dbReference>
<dbReference type="InterPro" id="IPR050706">
    <property type="entry name" value="Cyclic-di-GMP_PDE-like"/>
</dbReference>
<name>A0A1H8KH11_9MICO</name>
<dbReference type="InterPro" id="IPR029787">
    <property type="entry name" value="Nucleotide_cyclase"/>
</dbReference>
<dbReference type="Proteomes" id="UP000297654">
    <property type="component" value="Unassembled WGS sequence"/>
</dbReference>
<dbReference type="AlphaFoldDB" id="A0A1H8KH11"/>
<comment type="caution">
    <text evidence="1">The sequence shown here is derived from an EMBL/GenBank/DDBJ whole genome shotgun (WGS) entry which is preliminary data.</text>
</comment>
<dbReference type="Gene3D" id="3.30.70.270">
    <property type="match status" value="1"/>
</dbReference>
<dbReference type="SUPFAM" id="SSF141868">
    <property type="entry name" value="EAL domain-like"/>
    <property type="match status" value="1"/>
</dbReference>
<dbReference type="OrthoDB" id="23692at2"/>